<reference evidence="2 3" key="1">
    <citation type="submission" date="2014-04" db="EMBL/GenBank/DDBJ databases">
        <authorList>
            <person name="Bishop-Lilly K.A."/>
            <person name="Broomall S.M."/>
            <person name="Chain P.S."/>
            <person name="Chertkov O."/>
            <person name="Coyne S.R."/>
            <person name="Daligault H.E."/>
            <person name="Davenport K.W."/>
            <person name="Erkkila T."/>
            <person name="Frey K.G."/>
            <person name="Gibbons H.S."/>
            <person name="Gu W."/>
            <person name="Jaissle J."/>
            <person name="Johnson S.L."/>
            <person name="Koroleva G.I."/>
            <person name="Ladner J.T."/>
            <person name="Lo C.-C."/>
            <person name="Minogue T.D."/>
            <person name="Munk C."/>
            <person name="Palacios G.F."/>
            <person name="Redden C.L."/>
            <person name="Rosenzweig C.N."/>
            <person name="Scholz M.B."/>
            <person name="Teshima H."/>
            <person name="Xu Y."/>
        </authorList>
    </citation>
    <scope>NUCLEOTIDE SEQUENCE [LARGE SCALE GENOMIC DNA]</scope>
    <source>
        <strain evidence="3">gladioli</strain>
    </source>
</reference>
<gene>
    <name evidence="2" type="ORF">DM48_7114</name>
</gene>
<protein>
    <submittedName>
        <fullName evidence="2">Uncharacterized protein</fullName>
    </submittedName>
</protein>
<organism evidence="2 3">
    <name type="scientific">Burkholderia gladioli</name>
    <name type="common">Pseudomonas marginata</name>
    <name type="synonym">Phytomonas marginata</name>
    <dbReference type="NCBI Taxonomy" id="28095"/>
    <lineage>
        <taxon>Bacteria</taxon>
        <taxon>Pseudomonadati</taxon>
        <taxon>Pseudomonadota</taxon>
        <taxon>Betaproteobacteria</taxon>
        <taxon>Burkholderiales</taxon>
        <taxon>Burkholderiaceae</taxon>
        <taxon>Burkholderia</taxon>
    </lineage>
</organism>
<accession>A0AAW3EUQ2</accession>
<feature type="compositionally biased region" description="Pro residues" evidence="1">
    <location>
        <begin position="1"/>
        <end position="12"/>
    </location>
</feature>
<comment type="caution">
    <text evidence="2">The sequence shown here is derived from an EMBL/GenBank/DDBJ whole genome shotgun (WGS) entry which is preliminary data.</text>
</comment>
<dbReference type="AlphaFoldDB" id="A0AAW3EUQ2"/>
<evidence type="ECO:0000256" key="1">
    <source>
        <dbReference type="SAM" id="MobiDB-lite"/>
    </source>
</evidence>
<evidence type="ECO:0000313" key="3">
    <source>
        <dbReference type="Proteomes" id="UP000029590"/>
    </source>
</evidence>
<feature type="compositionally biased region" description="Basic residues" evidence="1">
    <location>
        <begin position="13"/>
        <end position="22"/>
    </location>
</feature>
<evidence type="ECO:0000313" key="2">
    <source>
        <dbReference type="EMBL" id="KGC10912.1"/>
    </source>
</evidence>
<name>A0AAW3EUQ2_BURGA</name>
<proteinExistence type="predicted"/>
<dbReference type="EMBL" id="JPGG01000017">
    <property type="protein sequence ID" value="KGC10912.1"/>
    <property type="molecule type" value="Genomic_DNA"/>
</dbReference>
<feature type="region of interest" description="Disordered" evidence="1">
    <location>
        <begin position="1"/>
        <end position="22"/>
    </location>
</feature>
<sequence length="165" mass="17687">MSPRPAPSTPRPLPRKRERATKHPAIALVSVNGTSMQTESSGLSPAKAIQRGKAPLARRKPIQTNKALADTRQGRLARLDALRIEIRTLIAEVSHAADVELLDLMADEIGSFARHKAAQEARTWAATAGITLETGLMQLGRAIPAAEKTNETTVSNTMTKGGTHV</sequence>
<dbReference type="Proteomes" id="UP000029590">
    <property type="component" value="Unassembled WGS sequence"/>
</dbReference>